<dbReference type="GO" id="GO:0005762">
    <property type="term" value="C:mitochondrial large ribosomal subunit"/>
    <property type="evidence" value="ECO:0007669"/>
    <property type="project" value="TreeGrafter"/>
</dbReference>
<evidence type="ECO:0000256" key="1">
    <source>
        <dbReference type="ARBA" id="ARBA00007320"/>
    </source>
</evidence>
<dbReference type="Proteomes" id="UP001151582">
    <property type="component" value="Unassembled WGS sequence"/>
</dbReference>
<evidence type="ECO:0000256" key="4">
    <source>
        <dbReference type="SAM" id="MobiDB-lite"/>
    </source>
</evidence>
<dbReference type="GO" id="GO:0006412">
    <property type="term" value="P:translation"/>
    <property type="evidence" value="ECO:0007669"/>
    <property type="project" value="InterPro"/>
</dbReference>
<sequence length="265" mass="28864">MLSSLPSSALLRNLGAAWSQASKSRTLRPGQASLTTVAIPLPTKITLCDLAPNAGAVKNRRRVGRGPRSGRGGTCGRGTKGQKARSGNSKPARGFEGGQTPIHRLFPKRGFNNSFKKDYQILNLDRLQHWVRLGRIDPTQTITMKVLKDTRCVNNIKDGVKLLAQGHEHFDTQLTLEVSKASPAAMAAIEKCGGKITCVYHNRLALRALLYPHKFTKIPKFAKPTDLEVLAWYSDPTNRGYLAPAGTIPEPITITPKSLVAQPSP</sequence>
<gene>
    <name evidence="6" type="primary">MRPL10</name>
    <name evidence="6" type="ORF">H4R34_000203</name>
</gene>
<dbReference type="OrthoDB" id="361383at2759"/>
<dbReference type="HAMAP" id="MF_01341">
    <property type="entry name" value="Ribosomal_uL15"/>
    <property type="match status" value="1"/>
</dbReference>
<feature type="compositionally biased region" description="Gly residues" evidence="4">
    <location>
        <begin position="67"/>
        <end position="79"/>
    </location>
</feature>
<dbReference type="Gene3D" id="3.100.10.10">
    <property type="match status" value="1"/>
</dbReference>
<dbReference type="InterPro" id="IPR021131">
    <property type="entry name" value="Ribosomal_uL15/eL18"/>
</dbReference>
<accession>A0A9W8B738</accession>
<proteinExistence type="inferred from homology"/>
<evidence type="ECO:0000313" key="7">
    <source>
        <dbReference type="Proteomes" id="UP001151582"/>
    </source>
</evidence>
<dbReference type="GO" id="GO:0003735">
    <property type="term" value="F:structural constituent of ribosome"/>
    <property type="evidence" value="ECO:0007669"/>
    <property type="project" value="InterPro"/>
</dbReference>
<keyword evidence="7" id="KW-1185">Reference proteome</keyword>
<dbReference type="EMBL" id="JANBQB010000004">
    <property type="protein sequence ID" value="KAJ1985126.1"/>
    <property type="molecule type" value="Genomic_DNA"/>
</dbReference>
<name>A0A9W8B738_9FUNG</name>
<dbReference type="Pfam" id="PF00828">
    <property type="entry name" value="Ribosomal_L27A"/>
    <property type="match status" value="1"/>
</dbReference>
<dbReference type="NCBIfam" id="TIGR01071">
    <property type="entry name" value="rplO_bact"/>
    <property type="match status" value="1"/>
</dbReference>
<comment type="similarity">
    <text evidence="1">Belongs to the universal ribosomal protein uL15 family.</text>
</comment>
<keyword evidence="3" id="KW-0687">Ribonucleoprotein</keyword>
<evidence type="ECO:0000259" key="5">
    <source>
        <dbReference type="Pfam" id="PF00828"/>
    </source>
</evidence>
<protein>
    <submittedName>
        <fullName evidence="6">YmL10</fullName>
    </submittedName>
</protein>
<dbReference type="AlphaFoldDB" id="A0A9W8B738"/>
<comment type="caution">
    <text evidence="6">The sequence shown here is derived from an EMBL/GenBank/DDBJ whole genome shotgun (WGS) entry which is preliminary data.</text>
</comment>
<evidence type="ECO:0000313" key="6">
    <source>
        <dbReference type="EMBL" id="KAJ1985126.1"/>
    </source>
</evidence>
<keyword evidence="2" id="KW-0689">Ribosomal protein</keyword>
<dbReference type="InterPro" id="IPR005749">
    <property type="entry name" value="Ribosomal_uL15_bac-type"/>
</dbReference>
<dbReference type="PANTHER" id="PTHR12934:SF11">
    <property type="entry name" value="LARGE RIBOSOMAL SUBUNIT PROTEIN UL15M"/>
    <property type="match status" value="1"/>
</dbReference>
<dbReference type="InterPro" id="IPR030878">
    <property type="entry name" value="Ribosomal_uL15"/>
</dbReference>
<feature type="domain" description="Large ribosomal subunit protein uL15/eL18" evidence="5">
    <location>
        <begin position="122"/>
        <end position="197"/>
    </location>
</feature>
<dbReference type="SUPFAM" id="SSF52080">
    <property type="entry name" value="Ribosomal proteins L15p and L18e"/>
    <property type="match status" value="1"/>
</dbReference>
<evidence type="ECO:0000256" key="2">
    <source>
        <dbReference type="ARBA" id="ARBA00022980"/>
    </source>
</evidence>
<feature type="region of interest" description="Disordered" evidence="4">
    <location>
        <begin position="58"/>
        <end position="103"/>
    </location>
</feature>
<reference evidence="6" key="1">
    <citation type="submission" date="2022-07" db="EMBL/GenBank/DDBJ databases">
        <title>Phylogenomic reconstructions and comparative analyses of Kickxellomycotina fungi.</title>
        <authorList>
            <person name="Reynolds N.K."/>
            <person name="Stajich J.E."/>
            <person name="Barry K."/>
            <person name="Grigoriev I.V."/>
            <person name="Crous P."/>
            <person name="Smith M.E."/>
        </authorList>
    </citation>
    <scope>NUCLEOTIDE SEQUENCE</scope>
    <source>
        <strain evidence="6">RSA 567</strain>
    </source>
</reference>
<dbReference type="PANTHER" id="PTHR12934">
    <property type="entry name" value="50S RIBOSOMAL PROTEIN L15"/>
    <property type="match status" value="1"/>
</dbReference>
<organism evidence="6 7">
    <name type="scientific">Dimargaris verticillata</name>
    <dbReference type="NCBI Taxonomy" id="2761393"/>
    <lineage>
        <taxon>Eukaryota</taxon>
        <taxon>Fungi</taxon>
        <taxon>Fungi incertae sedis</taxon>
        <taxon>Zoopagomycota</taxon>
        <taxon>Kickxellomycotina</taxon>
        <taxon>Dimargaritomycetes</taxon>
        <taxon>Dimargaritales</taxon>
        <taxon>Dimargaritaceae</taxon>
        <taxon>Dimargaris</taxon>
    </lineage>
</organism>
<evidence type="ECO:0000256" key="3">
    <source>
        <dbReference type="ARBA" id="ARBA00023274"/>
    </source>
</evidence>
<dbReference type="InterPro" id="IPR036227">
    <property type="entry name" value="Ribosomal_uL15/eL18_sf"/>
</dbReference>